<dbReference type="AlphaFoldDB" id="A0AAW1FQ23"/>
<feature type="region of interest" description="Disordered" evidence="8">
    <location>
        <begin position="100"/>
        <end position="147"/>
    </location>
</feature>
<keyword evidence="7" id="KW-0813">Transport</keyword>
<evidence type="ECO:0000256" key="5">
    <source>
        <dbReference type="ARBA" id="ARBA00022989"/>
    </source>
</evidence>
<dbReference type="Proteomes" id="UP001488805">
    <property type="component" value="Unassembled WGS sequence"/>
</dbReference>
<evidence type="ECO:0000256" key="8">
    <source>
        <dbReference type="SAM" id="MobiDB-lite"/>
    </source>
</evidence>
<dbReference type="EMBL" id="JBCEZU010000045">
    <property type="protein sequence ID" value="KAK9536902.1"/>
    <property type="molecule type" value="Genomic_DNA"/>
</dbReference>
<keyword evidence="7" id="KW-0739">Sodium transport</keyword>
<keyword evidence="6 9" id="KW-0472">Membrane</keyword>
<evidence type="ECO:0000256" key="7">
    <source>
        <dbReference type="ARBA" id="ARBA00023201"/>
    </source>
</evidence>
<name>A0AAW1FQ23_ZOAVI</name>
<evidence type="ECO:0000256" key="4">
    <source>
        <dbReference type="ARBA" id="ARBA00022692"/>
    </source>
</evidence>
<comment type="subcellular location">
    <subcellularLocation>
        <location evidence="1">Apical cell membrane</location>
        <topology evidence="1">Multi-pass membrane protein</topology>
    </subcellularLocation>
</comment>
<evidence type="ECO:0000313" key="11">
    <source>
        <dbReference type="Proteomes" id="UP001488805"/>
    </source>
</evidence>
<organism evidence="10 11">
    <name type="scientific">Zoarces viviparus</name>
    <name type="common">Viviparous eelpout</name>
    <name type="synonym">Blennius viviparus</name>
    <dbReference type="NCBI Taxonomy" id="48416"/>
    <lineage>
        <taxon>Eukaryota</taxon>
        <taxon>Metazoa</taxon>
        <taxon>Chordata</taxon>
        <taxon>Craniata</taxon>
        <taxon>Vertebrata</taxon>
        <taxon>Euteleostomi</taxon>
        <taxon>Actinopterygii</taxon>
        <taxon>Neopterygii</taxon>
        <taxon>Teleostei</taxon>
        <taxon>Neoteleostei</taxon>
        <taxon>Acanthomorphata</taxon>
        <taxon>Eupercaria</taxon>
        <taxon>Perciformes</taxon>
        <taxon>Cottioidei</taxon>
        <taxon>Zoarcales</taxon>
        <taxon>Zoarcidae</taxon>
        <taxon>Zoarcinae</taxon>
        <taxon>Zoarces</taxon>
    </lineage>
</organism>
<evidence type="ECO:0000256" key="1">
    <source>
        <dbReference type="ARBA" id="ARBA00004424"/>
    </source>
</evidence>
<keyword evidence="4 9" id="KW-0812">Transmembrane</keyword>
<comment type="caution">
    <text evidence="10">The sequence shown here is derived from an EMBL/GenBank/DDBJ whole genome shotgun (WGS) entry which is preliminary data.</text>
</comment>
<dbReference type="GO" id="GO:0044341">
    <property type="term" value="P:sodium-dependent phosphate transport"/>
    <property type="evidence" value="ECO:0007669"/>
    <property type="project" value="InterPro"/>
</dbReference>
<dbReference type="PANTHER" id="PTHR10010:SF46">
    <property type="entry name" value="SODIUM-DEPENDENT PHOSPHATE TRANSPORT PROTEIN 2B"/>
    <property type="match status" value="1"/>
</dbReference>
<evidence type="ECO:0000313" key="10">
    <source>
        <dbReference type="EMBL" id="KAK9536902.1"/>
    </source>
</evidence>
<feature type="transmembrane region" description="Helical" evidence="9">
    <location>
        <begin position="6"/>
        <end position="27"/>
    </location>
</feature>
<keyword evidence="3" id="KW-1003">Cell membrane</keyword>
<evidence type="ECO:0000256" key="6">
    <source>
        <dbReference type="ARBA" id="ARBA00023136"/>
    </source>
</evidence>
<feature type="compositionally biased region" description="Polar residues" evidence="8">
    <location>
        <begin position="132"/>
        <end position="147"/>
    </location>
</feature>
<dbReference type="GO" id="GO:0005903">
    <property type="term" value="C:brush border"/>
    <property type="evidence" value="ECO:0007669"/>
    <property type="project" value="TreeGrafter"/>
</dbReference>
<dbReference type="GO" id="GO:0031982">
    <property type="term" value="C:vesicle"/>
    <property type="evidence" value="ECO:0007669"/>
    <property type="project" value="TreeGrafter"/>
</dbReference>
<dbReference type="GO" id="GO:0016324">
    <property type="term" value="C:apical plasma membrane"/>
    <property type="evidence" value="ECO:0007669"/>
    <property type="project" value="UniProtKB-SubCell"/>
</dbReference>
<sequence>MAGWEVMTGIGVPVIVVIISGAALNLLQACRPAWLPLRLQNWDFLPIWMTSLQPLDDLITRVTLRCRHAKHHTRDFKSSWRCKGNDGPVTPLEGITVKINVRGKREQSGEGQETEESWRKQGSCSAAEGSIGKNTNFQGTQLSSTQL</sequence>
<reference evidence="10 11" key="1">
    <citation type="journal article" date="2024" name="Genome Biol. Evol.">
        <title>Chromosome-level genome assembly of the viviparous eelpout Zoarces viviparus.</title>
        <authorList>
            <person name="Fuhrmann N."/>
            <person name="Brasseur M.V."/>
            <person name="Bakowski C.E."/>
            <person name="Podsiadlowski L."/>
            <person name="Prost S."/>
            <person name="Krehenwinkel H."/>
            <person name="Mayer C."/>
        </authorList>
    </citation>
    <scope>NUCLEOTIDE SEQUENCE [LARGE SCALE GENOMIC DNA]</scope>
    <source>
        <strain evidence="10">NO-MEL_2022_Ind0_liver</strain>
    </source>
</reference>
<evidence type="ECO:0000256" key="3">
    <source>
        <dbReference type="ARBA" id="ARBA00022475"/>
    </source>
</evidence>
<keyword evidence="7" id="KW-0915">Sodium</keyword>
<dbReference type="InterPro" id="IPR003841">
    <property type="entry name" value="Na/Pi_transpt"/>
</dbReference>
<evidence type="ECO:0000256" key="9">
    <source>
        <dbReference type="SAM" id="Phobius"/>
    </source>
</evidence>
<evidence type="ECO:0000256" key="2">
    <source>
        <dbReference type="ARBA" id="ARBA00005808"/>
    </source>
</evidence>
<dbReference type="GO" id="GO:0005436">
    <property type="term" value="F:sodium:phosphate symporter activity"/>
    <property type="evidence" value="ECO:0007669"/>
    <property type="project" value="InterPro"/>
</dbReference>
<comment type="similarity">
    <text evidence="2">Belongs to the SLC34A transporter family.</text>
</comment>
<dbReference type="PANTHER" id="PTHR10010">
    <property type="entry name" value="SOLUTE CARRIER FAMILY 34 SODIUM PHOSPHATE , MEMBER 2-RELATED"/>
    <property type="match status" value="1"/>
</dbReference>
<accession>A0AAW1FQ23</accession>
<keyword evidence="5 9" id="KW-1133">Transmembrane helix</keyword>
<keyword evidence="11" id="KW-1185">Reference proteome</keyword>
<keyword evidence="7" id="KW-0406">Ion transport</keyword>
<proteinExistence type="inferred from homology"/>
<protein>
    <submittedName>
        <fullName evidence="10">Uncharacterized protein</fullName>
    </submittedName>
</protein>
<gene>
    <name evidence="10" type="ORF">VZT92_006655</name>
</gene>